<proteinExistence type="predicted"/>
<keyword evidence="2" id="KW-1185">Reference proteome</keyword>
<sequence length="83" mass="8926">MLPHRLAAPATGATPATSTVHECCQPLTTSAGTIRPIERCSAVSSLIMLPLAEEDQQDYIPLSLNLWGSVGHIVTWDIKTTLQ</sequence>
<name>A0A0D2N1N7_HYPSF</name>
<accession>A0A0D2N1N7</accession>
<evidence type="ECO:0000313" key="1">
    <source>
        <dbReference type="EMBL" id="KJA13114.1"/>
    </source>
</evidence>
<organism evidence="1 2">
    <name type="scientific">Hypholoma sublateritium (strain FD-334 SS-4)</name>
    <dbReference type="NCBI Taxonomy" id="945553"/>
    <lineage>
        <taxon>Eukaryota</taxon>
        <taxon>Fungi</taxon>
        <taxon>Dikarya</taxon>
        <taxon>Basidiomycota</taxon>
        <taxon>Agaricomycotina</taxon>
        <taxon>Agaricomycetes</taxon>
        <taxon>Agaricomycetidae</taxon>
        <taxon>Agaricales</taxon>
        <taxon>Agaricineae</taxon>
        <taxon>Strophariaceae</taxon>
        <taxon>Hypholoma</taxon>
    </lineage>
</organism>
<reference evidence="2" key="1">
    <citation type="submission" date="2014-04" db="EMBL/GenBank/DDBJ databases">
        <title>Evolutionary Origins and Diversification of the Mycorrhizal Mutualists.</title>
        <authorList>
            <consortium name="DOE Joint Genome Institute"/>
            <consortium name="Mycorrhizal Genomics Consortium"/>
            <person name="Kohler A."/>
            <person name="Kuo A."/>
            <person name="Nagy L.G."/>
            <person name="Floudas D."/>
            <person name="Copeland A."/>
            <person name="Barry K.W."/>
            <person name="Cichocki N."/>
            <person name="Veneault-Fourrey C."/>
            <person name="LaButti K."/>
            <person name="Lindquist E.A."/>
            <person name="Lipzen A."/>
            <person name="Lundell T."/>
            <person name="Morin E."/>
            <person name="Murat C."/>
            <person name="Riley R."/>
            <person name="Ohm R."/>
            <person name="Sun H."/>
            <person name="Tunlid A."/>
            <person name="Henrissat B."/>
            <person name="Grigoriev I.V."/>
            <person name="Hibbett D.S."/>
            <person name="Martin F."/>
        </authorList>
    </citation>
    <scope>NUCLEOTIDE SEQUENCE [LARGE SCALE GENOMIC DNA]</scope>
    <source>
        <strain evidence="2">FD-334 SS-4</strain>
    </source>
</reference>
<protein>
    <submittedName>
        <fullName evidence="1">Uncharacterized protein</fullName>
    </submittedName>
</protein>
<dbReference type="Proteomes" id="UP000054270">
    <property type="component" value="Unassembled WGS sequence"/>
</dbReference>
<dbReference type="AlphaFoldDB" id="A0A0D2N1N7"/>
<evidence type="ECO:0000313" key="2">
    <source>
        <dbReference type="Proteomes" id="UP000054270"/>
    </source>
</evidence>
<gene>
    <name evidence="1" type="ORF">HYPSUDRAFT_209809</name>
</gene>
<dbReference type="EMBL" id="KN817784">
    <property type="protein sequence ID" value="KJA13114.1"/>
    <property type="molecule type" value="Genomic_DNA"/>
</dbReference>